<accession>A0A7W6AH82</accession>
<evidence type="ECO:0000256" key="1">
    <source>
        <dbReference type="ARBA" id="ARBA00022679"/>
    </source>
</evidence>
<feature type="domain" description="Phosphoribosyl-dephospho-CoA transferase MdcG N-terminal" evidence="5">
    <location>
        <begin position="53"/>
        <end position="126"/>
    </location>
</feature>
<dbReference type="EMBL" id="BSPG01000034">
    <property type="protein sequence ID" value="GLS46124.1"/>
    <property type="molecule type" value="Genomic_DNA"/>
</dbReference>
<keyword evidence="1 7" id="KW-0808">Transferase</keyword>
<dbReference type="GO" id="GO:0016779">
    <property type="term" value="F:nucleotidyltransferase activity"/>
    <property type="evidence" value="ECO:0007669"/>
    <property type="project" value="UniProtKB-KW"/>
</dbReference>
<evidence type="ECO:0000313" key="8">
    <source>
        <dbReference type="Proteomes" id="UP000517759"/>
    </source>
</evidence>
<dbReference type="InterPro" id="IPR048903">
    <property type="entry name" value="MdcG_N"/>
</dbReference>
<comment type="caution">
    <text evidence="7">The sequence shown here is derived from an EMBL/GenBank/DDBJ whole genome shotgun (WGS) entry which is preliminary data.</text>
</comment>
<reference evidence="9" key="2">
    <citation type="journal article" date="2019" name="Int. J. Syst. Evol. Microbiol.">
        <title>The Global Catalogue of Microorganisms (GCM) 10K type strain sequencing project: providing services to taxonomists for standard genome sequencing and annotation.</title>
        <authorList>
            <consortium name="The Broad Institute Genomics Platform"/>
            <consortium name="The Broad Institute Genome Sequencing Center for Infectious Disease"/>
            <person name="Wu L."/>
            <person name="Ma J."/>
        </authorList>
    </citation>
    <scope>NUCLEOTIDE SEQUENCE [LARGE SCALE GENOMIC DNA]</scope>
    <source>
        <strain evidence="9">NBRC 107710</strain>
    </source>
</reference>
<evidence type="ECO:0000259" key="4">
    <source>
        <dbReference type="Pfam" id="PF10620"/>
    </source>
</evidence>
<feature type="domain" description="Phosphoribosyl-dephospho-CoA transferase MdcG C-terminal" evidence="4">
    <location>
        <begin position="139"/>
        <end position="256"/>
    </location>
</feature>
<dbReference type="InterPro" id="IPR049180">
    <property type="entry name" value="MdcG_C"/>
</dbReference>
<dbReference type="EMBL" id="JACIDN010000001">
    <property type="protein sequence ID" value="MBB3900946.1"/>
    <property type="molecule type" value="Genomic_DNA"/>
</dbReference>
<evidence type="ECO:0000259" key="5">
    <source>
        <dbReference type="Pfam" id="PF20866"/>
    </source>
</evidence>
<reference evidence="6" key="1">
    <citation type="journal article" date="2014" name="Int. J. Syst. Evol. Microbiol.">
        <title>Complete genome of a new Firmicutes species belonging to the dominant human colonic microbiota ('Ruminococcus bicirculans') reveals two chromosomes and a selective capacity to utilize plant glucans.</title>
        <authorList>
            <consortium name="NISC Comparative Sequencing Program"/>
            <person name="Wegmann U."/>
            <person name="Louis P."/>
            <person name="Goesmann A."/>
            <person name="Henrissat B."/>
            <person name="Duncan S.H."/>
            <person name="Flint H.J."/>
        </authorList>
    </citation>
    <scope>NUCLEOTIDE SEQUENCE</scope>
    <source>
        <strain evidence="6">NBRC 107710</strain>
    </source>
</reference>
<feature type="region of interest" description="Disordered" evidence="3">
    <location>
        <begin position="1"/>
        <end position="46"/>
    </location>
</feature>
<organism evidence="7 8">
    <name type="scientific">Methylobacterium brachythecii</name>
    <dbReference type="NCBI Taxonomy" id="1176177"/>
    <lineage>
        <taxon>Bacteria</taxon>
        <taxon>Pseudomonadati</taxon>
        <taxon>Pseudomonadota</taxon>
        <taxon>Alphaproteobacteria</taxon>
        <taxon>Hyphomicrobiales</taxon>
        <taxon>Methylobacteriaceae</taxon>
        <taxon>Methylobacterium</taxon>
    </lineage>
</organism>
<proteinExistence type="predicted"/>
<reference evidence="7 8" key="3">
    <citation type="submission" date="2020-08" db="EMBL/GenBank/DDBJ databases">
        <title>Genomic Encyclopedia of Type Strains, Phase IV (KMG-IV): sequencing the most valuable type-strain genomes for metagenomic binning, comparative biology and taxonomic classification.</title>
        <authorList>
            <person name="Goeker M."/>
        </authorList>
    </citation>
    <scope>NUCLEOTIDE SEQUENCE [LARGE SCALE GENOMIC DNA]</scope>
    <source>
        <strain evidence="7 8">DSM 24105</strain>
    </source>
</reference>
<sequence length="267" mass="28479">MQSNLEGGPQGSRDRLEPSFEARLRLAPQDEGQGGNKDKAVDGKSAAPLGAYRRHDLVRVDPAAWAAMLRQRPDLDGVPHIAGWATAGRPLILRRYFAGEARDLVPLGLPLPPADGKRRLSFAFLPDKLTLHPPVAPADARAAAPEAWQLTLDALITLGASHGLTPRPFGSLLWQAATGLTYLAATSDLDLLWPLPTQTIPAGFLVALARIADAAPMRLDGELLLSDGAGLHWRELLDAPDTGEVLAKHIDRLEMRPVAGLRGGAAA</sequence>
<dbReference type="Pfam" id="PF10620">
    <property type="entry name" value="MdcG"/>
    <property type="match status" value="1"/>
</dbReference>
<dbReference type="Proteomes" id="UP001156881">
    <property type="component" value="Unassembled WGS sequence"/>
</dbReference>
<dbReference type="InterPro" id="IPR017557">
    <property type="entry name" value="Holo-ACP_synthase"/>
</dbReference>
<dbReference type="NCBIfam" id="TIGR03135">
    <property type="entry name" value="malonate_mdcG"/>
    <property type="match status" value="1"/>
</dbReference>
<feature type="compositionally biased region" description="Basic and acidic residues" evidence="3">
    <location>
        <begin position="12"/>
        <end position="24"/>
    </location>
</feature>
<dbReference type="AlphaFoldDB" id="A0A7W6AH82"/>
<evidence type="ECO:0000256" key="2">
    <source>
        <dbReference type="ARBA" id="ARBA00022695"/>
    </source>
</evidence>
<dbReference type="Proteomes" id="UP000517759">
    <property type="component" value="Unassembled WGS sequence"/>
</dbReference>
<gene>
    <name evidence="6" type="ORF">GCM10007884_41150</name>
    <name evidence="7" type="ORF">GGR33_000426</name>
</gene>
<evidence type="ECO:0000313" key="6">
    <source>
        <dbReference type="EMBL" id="GLS46124.1"/>
    </source>
</evidence>
<reference evidence="6" key="4">
    <citation type="submission" date="2023-01" db="EMBL/GenBank/DDBJ databases">
        <title>Draft genome sequence of Methylobacterium brachythecii strain NBRC 107710.</title>
        <authorList>
            <person name="Sun Q."/>
            <person name="Mori K."/>
        </authorList>
    </citation>
    <scope>NUCLEOTIDE SEQUENCE</scope>
    <source>
        <strain evidence="6">NBRC 107710</strain>
    </source>
</reference>
<evidence type="ECO:0000313" key="9">
    <source>
        <dbReference type="Proteomes" id="UP001156881"/>
    </source>
</evidence>
<name>A0A7W6AH82_9HYPH</name>
<keyword evidence="2 7" id="KW-0548">Nucleotidyltransferase</keyword>
<dbReference type="Pfam" id="PF20866">
    <property type="entry name" value="MdcG_N"/>
    <property type="match status" value="1"/>
</dbReference>
<dbReference type="EC" id="2.7.7.66" evidence="7"/>
<protein>
    <submittedName>
        <fullName evidence="7">Phosphoribosyl-dephospho-CoA transferase</fullName>
        <ecNumber evidence="7">2.7.7.66</ecNumber>
    </submittedName>
</protein>
<evidence type="ECO:0000256" key="3">
    <source>
        <dbReference type="SAM" id="MobiDB-lite"/>
    </source>
</evidence>
<evidence type="ECO:0000313" key="7">
    <source>
        <dbReference type="EMBL" id="MBB3900946.1"/>
    </source>
</evidence>
<keyword evidence="9" id="KW-1185">Reference proteome</keyword>